<evidence type="ECO:0000259" key="2">
    <source>
        <dbReference type="Pfam" id="PF18741"/>
    </source>
</evidence>
<dbReference type="Proteomes" id="UP000242755">
    <property type="component" value="Unassembled WGS sequence"/>
</dbReference>
<feature type="compositionally biased region" description="Low complexity" evidence="1">
    <location>
        <begin position="350"/>
        <end position="359"/>
    </location>
</feature>
<feature type="region of interest" description="Disordered" evidence="1">
    <location>
        <begin position="1436"/>
        <end position="1516"/>
    </location>
</feature>
<dbReference type="InterPro" id="IPR049468">
    <property type="entry name" value="Restrct_endonuc-II-like_dom"/>
</dbReference>
<feature type="compositionally biased region" description="Gly residues" evidence="1">
    <location>
        <begin position="1465"/>
        <end position="1477"/>
    </location>
</feature>
<feature type="compositionally biased region" description="Polar residues" evidence="1">
    <location>
        <begin position="985"/>
        <end position="994"/>
    </location>
</feature>
<dbReference type="Pfam" id="PF18741">
    <property type="entry name" value="MTES_1575"/>
    <property type="match status" value="1"/>
</dbReference>
<feature type="compositionally biased region" description="Low complexity" evidence="1">
    <location>
        <begin position="1444"/>
        <end position="1462"/>
    </location>
</feature>
<dbReference type="STRING" id="1176165.GCA_001584405_00725"/>
<comment type="caution">
    <text evidence="3">The sequence shown here is derived from an EMBL/GenBank/DDBJ whole genome shotgun (WGS) entry which is preliminary data.</text>
</comment>
<dbReference type="InterPro" id="IPR027417">
    <property type="entry name" value="P-loop_NTPase"/>
</dbReference>
<reference evidence="3 4" key="1">
    <citation type="submission" date="2017-12" db="EMBL/GenBank/DDBJ databases">
        <title>Phylogenetic diversity of female urinary microbiome.</title>
        <authorList>
            <person name="Thomas-White K."/>
            <person name="Wolfe A.J."/>
        </authorList>
    </citation>
    <scope>NUCLEOTIDE SEQUENCE [LARGE SCALE GENOMIC DNA]</scope>
    <source>
        <strain evidence="3 4">UMB0426</strain>
    </source>
</reference>
<evidence type="ECO:0000256" key="1">
    <source>
        <dbReference type="SAM" id="MobiDB-lite"/>
    </source>
</evidence>
<feature type="region of interest" description="Disordered" evidence="1">
    <location>
        <begin position="1533"/>
        <end position="1560"/>
    </location>
</feature>
<dbReference type="InterPro" id="IPR025103">
    <property type="entry name" value="DUF4011"/>
</dbReference>
<dbReference type="PANTHER" id="PTHR12460">
    <property type="entry name" value="CYCLIN-DEPENDENT KINASE INHIBITOR-RELATED PROTEIN"/>
    <property type="match status" value="1"/>
</dbReference>
<feature type="region of interest" description="Disordered" evidence="1">
    <location>
        <begin position="241"/>
        <end position="300"/>
    </location>
</feature>
<feature type="region of interest" description="Disordered" evidence="1">
    <location>
        <begin position="966"/>
        <end position="1019"/>
    </location>
</feature>
<name>A0A2I1IEF5_9MICO</name>
<sequence length="1560" mass="166467">MADQAETQRGISDVFAEWTARAEKLGGRDTMLRYRESRDGSLDLSTAHPSGIAQLMAGRPTRLTSLIRDEQQRQDAGRRARSIAEKARELRIERSFSAAYLAIGAVRFTQRLSGSGQQVHAPLVLRRVEIRPVGRREDDVELTLDDTISINPAFVAFLRSELGIEVDVDEWLESTGGPRRFDARPVLERVREATVDYPGLTAEYSLFVSTFANVASAVGSADIPQDHPILAGMAQAVLDAEKAESDEASDNTDSGIPPADTPDEVSPKNDTVPLLSGGVTPDEAGSTDEEEGRKRTVDTASSADTLIASLSASVSAGTQDVGIAGQHGADGSAPGSETSHSEADEAPLTSSADSAAEAAGGEGAVKPGPAVQSPADPSESEDSQRGAARRLAIRPLEDRDPRYEFLALDVDGDQQAVVNAIMERSSAAVDTPAGTGATQVAVAAATSLAFAGRPSLFVANDSDTLDDYRDRFASAGLAGFVVDARRSRAAVKKQLIAMISQAEKAAKPDLDDLVSRLRKQRKKLTKHAKSLHEPRRPWGISVYSTMEHLADLTSAENSPRTEVRLPVGVMRMSQAQRSELRSQLVQLAKLGEFTLGVEDTVWFGARFDTAAQAEKARVTAERCVDALPKLTRMMRTALEESGVTAGWTMAEWADSLALLRSIDSSMRTFMPEAYREDLDLLIDATGSVEYRRDHNVDMGVFERGKLKRHARSLVRSGLADVDVHEGLKTLRDQLQQTERITGRANIPSLPSNLAEVSDLFDRVAADLDSLAPILADTPDGGDLDAMHIGELEARLAAMADDRAALDDLPRRTGLRRDLEAAGLRELLYDLRSRRVRPEEVGSEFDLAYWATVLQQMAAADPQVGEHDGDALHRLAADFRRTDAAFVSAGASRLQYAHAEAWQQAIADYPEEAALLRKELLGEGLNLSRLAAGAPHVLLALAPVWMMSPVSVPDTFGEALAQVPAEDRVGGTSGAENKAEEPGAEGTSSDGTSGTAEGAEDETNPADGASPDGETFEDEFFGEFGTDPALVERALFDTVIIGDAARVSVPEALVPIALAKHTLALGDDKLLGPTEFSVSAQRRTGTQPESAGVSVFEALTPVVPRLRLHTNHRVVPQEIAGLLNDVIYDDKLVSLPIADAGAPTGLAFIHVDGGEGSPDSATGQVESPDVEVAEVVRLVFEHARTSPEQTLGVIALTPWHARRIALAVARQMPRYPELKAFFSNEGDEPFVITDAYRAQTLSRDAVIFTVGWGRALAGRMLYSFGELAQPGGQKVLAAAVTPAKQRLTVVSCLHPDEFDRSRLRHGSALLPVLFEAARSGSSFIEKSQDERGRSPLMADLSARLHAKGMEPVDNYGGLDLAVPLVSQAGSRMVLAVEADGLDYTTSPSLRERERLRPLSFARRGWTFLRVWSTDAFIDPQGQTDRIYQAWADIAAEEDPEALQRAESSAEVATEAGAGASADGADGRGAGPAGAGGQPGEAAGAQAQSAAAQPQTPTEQAASLSASPEAAVEDQVMPAYDTGLLRDADLIDAGLREDDADGKESESGGNAGSGSADAADRD</sequence>
<gene>
    <name evidence="3" type="ORF">CYJ40_10270</name>
</gene>
<evidence type="ECO:0000313" key="3">
    <source>
        <dbReference type="EMBL" id="PKY69505.1"/>
    </source>
</evidence>
<feature type="compositionally biased region" description="Low complexity" evidence="1">
    <location>
        <begin position="1551"/>
        <end position="1560"/>
    </location>
</feature>
<feature type="compositionally biased region" description="Low complexity" evidence="1">
    <location>
        <begin position="1478"/>
        <end position="1501"/>
    </location>
</feature>
<dbReference type="Gene3D" id="3.40.50.300">
    <property type="entry name" value="P-loop containing nucleotide triphosphate hydrolases"/>
    <property type="match status" value="2"/>
</dbReference>
<accession>A0A2I1IEF5</accession>
<dbReference type="RefSeq" id="WP_101672999.1">
    <property type="nucleotide sequence ID" value="NZ_PKGO01000011.1"/>
</dbReference>
<feature type="compositionally biased region" description="Basic and acidic residues" evidence="1">
    <location>
        <begin position="1533"/>
        <end position="1544"/>
    </location>
</feature>
<feature type="region of interest" description="Disordered" evidence="1">
    <location>
        <begin position="321"/>
        <end position="394"/>
    </location>
</feature>
<protein>
    <recommendedName>
        <fullName evidence="2">Restriction endonuclease type II-like domain-containing protein</fullName>
    </recommendedName>
</protein>
<organism evidence="3 4">
    <name type="scientific">Brevibacterium ravenspurgense</name>
    <dbReference type="NCBI Taxonomy" id="479117"/>
    <lineage>
        <taxon>Bacteria</taxon>
        <taxon>Bacillati</taxon>
        <taxon>Actinomycetota</taxon>
        <taxon>Actinomycetes</taxon>
        <taxon>Micrococcales</taxon>
        <taxon>Brevibacteriaceae</taxon>
        <taxon>Brevibacterium</taxon>
    </lineage>
</organism>
<proteinExistence type="predicted"/>
<feature type="domain" description="Restriction endonuclease type II-like" evidence="2">
    <location>
        <begin position="1340"/>
        <end position="1428"/>
    </location>
</feature>
<dbReference type="Pfam" id="PF13195">
    <property type="entry name" value="DUF4011"/>
    <property type="match status" value="1"/>
</dbReference>
<evidence type="ECO:0000313" key="4">
    <source>
        <dbReference type="Proteomes" id="UP000242755"/>
    </source>
</evidence>
<dbReference type="EMBL" id="PKGO01000011">
    <property type="protein sequence ID" value="PKY69505.1"/>
    <property type="molecule type" value="Genomic_DNA"/>
</dbReference>